<feature type="region of interest" description="Disordered" evidence="5">
    <location>
        <begin position="173"/>
        <end position="195"/>
    </location>
</feature>
<keyword evidence="6" id="KW-1133">Transmembrane helix</keyword>
<feature type="domain" description="Zn(2)-C6 fungal-type" evidence="7">
    <location>
        <begin position="44"/>
        <end position="78"/>
    </location>
</feature>
<dbReference type="VEuPathDB" id="FungiDB:TRICI_000312"/>
<dbReference type="SMART" id="SM00066">
    <property type="entry name" value="GAL4"/>
    <property type="match status" value="1"/>
</dbReference>
<dbReference type="GO" id="GO:0000981">
    <property type="term" value="F:DNA-binding transcription factor activity, RNA polymerase II-specific"/>
    <property type="evidence" value="ECO:0007669"/>
    <property type="project" value="InterPro"/>
</dbReference>
<evidence type="ECO:0000256" key="6">
    <source>
        <dbReference type="SAM" id="Phobius"/>
    </source>
</evidence>
<dbReference type="Pfam" id="PF00172">
    <property type="entry name" value="Zn_clus"/>
    <property type="match status" value="1"/>
</dbReference>
<dbReference type="GO" id="GO:0006351">
    <property type="term" value="P:DNA-templated transcription"/>
    <property type="evidence" value="ECO:0007669"/>
    <property type="project" value="InterPro"/>
</dbReference>
<dbReference type="Proteomes" id="UP000761534">
    <property type="component" value="Unassembled WGS sequence"/>
</dbReference>
<dbReference type="GO" id="GO:0003677">
    <property type="term" value="F:DNA binding"/>
    <property type="evidence" value="ECO:0007669"/>
    <property type="project" value="UniProtKB-KW"/>
</dbReference>
<dbReference type="InterPro" id="IPR050987">
    <property type="entry name" value="AtrR-like"/>
</dbReference>
<keyword evidence="2" id="KW-0479">Metal-binding</keyword>
<dbReference type="CDD" id="cd12148">
    <property type="entry name" value="fungal_TF_MHR"/>
    <property type="match status" value="1"/>
</dbReference>
<feature type="transmembrane region" description="Helical" evidence="6">
    <location>
        <begin position="330"/>
        <end position="352"/>
    </location>
</feature>
<evidence type="ECO:0000313" key="8">
    <source>
        <dbReference type="EMBL" id="KAA8917529.1"/>
    </source>
</evidence>
<feature type="transmembrane region" description="Helical" evidence="6">
    <location>
        <begin position="373"/>
        <end position="394"/>
    </location>
</feature>
<evidence type="ECO:0000256" key="2">
    <source>
        <dbReference type="ARBA" id="ARBA00022723"/>
    </source>
</evidence>
<dbReference type="Pfam" id="PF04082">
    <property type="entry name" value="Fungal_trans"/>
    <property type="match status" value="1"/>
</dbReference>
<sequence length="728" mass="79989">MSTMSTPPSGAGTGAGPGPPLRLPRTKRLDRRIPKEQRRRAAASCDYCKTKRNKCERPEGDDFAPCKACRENSIECRYTIPRKRRVSSDVPGKRKYEYVDATFYRHESTYGLPKLAASRSPSANAAQQQPQTVAGEAPPDPGPGATSAQTTASSPNTAAATAGYSSSFAYALADPPASSSASPPPGAALPTSAPAPSVGPPITAGAAVNAAVGDAAHGAAVQDGGGGPVPPFMDRFHYIGFHGSYSFLVQVRSLFSEAQGGGEGHTMAPQTMGNGNSRFVEGAVLPERQFADTLVNSYFAVINRDRPLLHYGTFHDVYEQLWRGQPVASSWLVCIYMVFVFGIEGCVSTVGSESRDRFQARYVSLVRTMLADVLAGAALIDIQALLLYGMYLFFQGERDYCWNLTGSAVRMAQAVGLHRGDAADLRLKTVVEKELRKRVFWQLYIAERFECSSLGRPPSIDNFDCTVEYPRDEESESPIDDVDGNGGRLMAHIRAEIDLCTTLGQITKRFYVLDHPATAENLQSASQFYDQLLLWREQLPPQLRRPTDADPITATTRRTIYLHAKYHYVVSYLTRPHLMLAASGKDYHSPYIRQLASICTAAALESKSCIHQLDRYGLLCHRLGLEIYLLYYTTLILAVQSLIDYKENRNEDLAATRGHIIANDFLLDNYPDKSATMERFSQVAKEVSRVVREHAGKRTIEPEATTLPLDFIANAAPSMWLPTTSPPF</sequence>
<comment type="subcellular location">
    <subcellularLocation>
        <location evidence="1">Nucleus</location>
    </subcellularLocation>
</comment>
<dbReference type="InterPro" id="IPR036864">
    <property type="entry name" value="Zn2-C6_fun-type_DNA-bd_sf"/>
</dbReference>
<organism evidence="8 9">
    <name type="scientific">Trichomonascus ciferrii</name>
    <dbReference type="NCBI Taxonomy" id="44093"/>
    <lineage>
        <taxon>Eukaryota</taxon>
        <taxon>Fungi</taxon>
        <taxon>Dikarya</taxon>
        <taxon>Ascomycota</taxon>
        <taxon>Saccharomycotina</taxon>
        <taxon>Dipodascomycetes</taxon>
        <taxon>Dipodascales</taxon>
        <taxon>Trichomonascaceae</taxon>
        <taxon>Trichomonascus</taxon>
        <taxon>Trichomonascus ciferrii complex</taxon>
    </lineage>
</organism>
<dbReference type="EMBL" id="SWFS01000028">
    <property type="protein sequence ID" value="KAA8917529.1"/>
    <property type="molecule type" value="Genomic_DNA"/>
</dbReference>
<accession>A0A642VDR5</accession>
<proteinExistence type="predicted"/>
<dbReference type="SMART" id="SM00906">
    <property type="entry name" value="Fungal_trans"/>
    <property type="match status" value="1"/>
</dbReference>
<dbReference type="GO" id="GO:0008270">
    <property type="term" value="F:zinc ion binding"/>
    <property type="evidence" value="ECO:0007669"/>
    <property type="project" value="InterPro"/>
</dbReference>
<dbReference type="PANTHER" id="PTHR46910">
    <property type="entry name" value="TRANSCRIPTION FACTOR PDR1"/>
    <property type="match status" value="1"/>
</dbReference>
<protein>
    <recommendedName>
        <fullName evidence="7">Zn(2)-C6 fungal-type domain-containing protein</fullName>
    </recommendedName>
</protein>
<evidence type="ECO:0000256" key="1">
    <source>
        <dbReference type="ARBA" id="ARBA00004123"/>
    </source>
</evidence>
<evidence type="ECO:0000259" key="7">
    <source>
        <dbReference type="PROSITE" id="PS50048"/>
    </source>
</evidence>
<feature type="compositionally biased region" description="Low complexity" evidence="5">
    <location>
        <begin position="1"/>
        <end position="10"/>
    </location>
</feature>
<evidence type="ECO:0000256" key="4">
    <source>
        <dbReference type="ARBA" id="ARBA00023242"/>
    </source>
</evidence>
<keyword evidence="4" id="KW-0539">Nucleus</keyword>
<dbReference type="PANTHER" id="PTHR46910:SF3">
    <property type="entry name" value="HALOTOLERANCE PROTEIN 9-RELATED"/>
    <property type="match status" value="1"/>
</dbReference>
<dbReference type="Gene3D" id="4.10.240.10">
    <property type="entry name" value="Zn(2)-C6 fungal-type DNA-binding domain"/>
    <property type="match status" value="1"/>
</dbReference>
<comment type="caution">
    <text evidence="8">The sequence shown here is derived from an EMBL/GenBank/DDBJ whole genome shotgun (WGS) entry which is preliminary data.</text>
</comment>
<keyword evidence="9" id="KW-1185">Reference proteome</keyword>
<dbReference type="CDD" id="cd00067">
    <property type="entry name" value="GAL4"/>
    <property type="match status" value="1"/>
</dbReference>
<evidence type="ECO:0000256" key="5">
    <source>
        <dbReference type="SAM" id="MobiDB-lite"/>
    </source>
</evidence>
<dbReference type="PROSITE" id="PS00463">
    <property type="entry name" value="ZN2_CY6_FUNGAL_1"/>
    <property type="match status" value="1"/>
</dbReference>
<evidence type="ECO:0000313" key="9">
    <source>
        <dbReference type="Proteomes" id="UP000761534"/>
    </source>
</evidence>
<dbReference type="GO" id="GO:0005634">
    <property type="term" value="C:nucleus"/>
    <property type="evidence" value="ECO:0007669"/>
    <property type="project" value="UniProtKB-SubCell"/>
</dbReference>
<keyword evidence="6" id="KW-0812">Transmembrane</keyword>
<dbReference type="InterPro" id="IPR001138">
    <property type="entry name" value="Zn2Cys6_DnaBD"/>
</dbReference>
<feature type="region of interest" description="Disordered" evidence="5">
    <location>
        <begin position="116"/>
        <end position="158"/>
    </location>
</feature>
<feature type="region of interest" description="Disordered" evidence="5">
    <location>
        <begin position="1"/>
        <end position="43"/>
    </location>
</feature>
<keyword evidence="3" id="KW-0238">DNA-binding</keyword>
<dbReference type="SUPFAM" id="SSF57701">
    <property type="entry name" value="Zn2/Cys6 DNA-binding domain"/>
    <property type="match status" value="1"/>
</dbReference>
<gene>
    <name evidence="8" type="ORF">TRICI_000312</name>
</gene>
<dbReference type="OrthoDB" id="3364175at2759"/>
<keyword evidence="6" id="KW-0472">Membrane</keyword>
<dbReference type="PROSITE" id="PS50048">
    <property type="entry name" value="ZN2_CY6_FUNGAL_2"/>
    <property type="match status" value="1"/>
</dbReference>
<dbReference type="InterPro" id="IPR007219">
    <property type="entry name" value="XnlR_reg_dom"/>
</dbReference>
<evidence type="ECO:0000256" key="3">
    <source>
        <dbReference type="ARBA" id="ARBA00023125"/>
    </source>
</evidence>
<reference evidence="8" key="1">
    <citation type="journal article" date="2019" name="G3 (Bethesda)">
        <title>Genome Assemblies of Two Rare Opportunistic Yeast Pathogens: Diutina rugosa (syn. Candida rugosa) and Trichomonascus ciferrii (syn. Candida ciferrii).</title>
        <authorList>
            <person name="Mixao V."/>
            <person name="Saus E."/>
            <person name="Hansen A.P."/>
            <person name="Lass-Florl C."/>
            <person name="Gabaldon T."/>
        </authorList>
    </citation>
    <scope>NUCLEOTIDE SEQUENCE</scope>
    <source>
        <strain evidence="8">CBS 4856</strain>
    </source>
</reference>
<dbReference type="AlphaFoldDB" id="A0A642VDR5"/>
<name>A0A642VDR5_9ASCO</name>